<keyword evidence="2" id="KW-1185">Reference proteome</keyword>
<dbReference type="InterPro" id="IPR016024">
    <property type="entry name" value="ARM-type_fold"/>
</dbReference>
<protein>
    <submittedName>
        <fullName evidence="1">PBS lyase HEAT domain protein repeat-containing protein</fullName>
    </submittedName>
</protein>
<dbReference type="GO" id="GO:0016829">
    <property type="term" value="F:lyase activity"/>
    <property type="evidence" value="ECO:0007669"/>
    <property type="project" value="UniProtKB-KW"/>
</dbReference>
<dbReference type="SUPFAM" id="SSF48371">
    <property type="entry name" value="ARM repeat"/>
    <property type="match status" value="1"/>
</dbReference>
<dbReference type="Gene3D" id="1.25.10.10">
    <property type="entry name" value="Leucine-rich Repeat Variant"/>
    <property type="match status" value="1"/>
</dbReference>
<reference evidence="1 2" key="1">
    <citation type="submission" date="2011-08" db="EMBL/GenBank/DDBJ databases">
        <title>The complete genome of Methanofollis liminatans DSM 4140.</title>
        <authorList>
            <consortium name="US DOE Joint Genome Institute (JGI-PGF)"/>
            <person name="Lucas S."/>
            <person name="Han J."/>
            <person name="Lapidus A."/>
            <person name="Bruce D."/>
            <person name="Goodwin L."/>
            <person name="Pitluck S."/>
            <person name="Peters L."/>
            <person name="Kyrpides N."/>
            <person name="Mavromatis K."/>
            <person name="Ivanova N."/>
            <person name="Mikhailova N."/>
            <person name="Lu M."/>
            <person name="Detter J.C."/>
            <person name="Tapia R."/>
            <person name="Han C."/>
            <person name="Land M."/>
            <person name="Hauser L."/>
            <person name="Markowitz V."/>
            <person name="Cheng J.-F."/>
            <person name="Hugenholtz P."/>
            <person name="Woyke T."/>
            <person name="Wu D."/>
            <person name="Spring S."/>
            <person name="Schuler E."/>
            <person name="Brambilla E."/>
            <person name="Klenk H.-P."/>
            <person name="Eisen J.A."/>
        </authorList>
    </citation>
    <scope>NUCLEOTIDE SEQUENCE [LARGE SCALE GENOMIC DNA]</scope>
    <source>
        <strain evidence="1 2">DSM 4140</strain>
    </source>
</reference>
<proteinExistence type="predicted"/>
<dbReference type="Proteomes" id="UP000005095">
    <property type="component" value="Chromosome"/>
</dbReference>
<dbReference type="Pfam" id="PF13646">
    <property type="entry name" value="HEAT_2"/>
    <property type="match status" value="1"/>
</dbReference>
<name>J1KZJ4_9EURY</name>
<sequence length="491" mass="56546">MSISINRRQIYDLINSQQVVSNGRLVSHFEKFDPNSYRILERPLSQLLIDDLIAGSWTIEEFVSKYGIDKQDIRNVLNPLMDDASVFKEGYIPRRIIPNDQNGHRTSYRYSFIPIPIQARIFDPSLGFSLLKWSDILQDEDIPISAPYEVKKEDYFQNLTSYWGIPEDKILNHFNSEKTLFVNTVYGPLPVLSNPILYQQILDKFTQSTETLAQKSYKRIFSTEYRYYWAFLNQGPGSITDLRYCVVKLHDILEYCREHTLVQEYRRFQEINRNLLKMITLNPKMTSLPPAERPQKTTKWTQKIQKTEFNKDLQQQTLQTISDPIIAPKNCDDNMDPNPLIHSIISSLHSSDLKVKIEAIEQLSNLKTDEALNLLHQEVFRCNQAFAVYATECISTFPLSRTPEVLADILHSVPHPKARVTAAQALSGLNTQASVMALEKGFSDYNTQVREACVRSLGIIGSPLAIKILKNHMETENSVVVREAIERILNQ</sequence>
<evidence type="ECO:0000313" key="2">
    <source>
        <dbReference type="Proteomes" id="UP000005095"/>
    </source>
</evidence>
<organism evidence="1 2">
    <name type="scientific">Methanofollis liminatans DSM 4140</name>
    <dbReference type="NCBI Taxonomy" id="28892"/>
    <lineage>
        <taxon>Archaea</taxon>
        <taxon>Methanobacteriati</taxon>
        <taxon>Methanobacteriota</taxon>
        <taxon>Stenosarchaea group</taxon>
        <taxon>Methanomicrobia</taxon>
        <taxon>Methanomicrobiales</taxon>
        <taxon>Methanomicrobiaceae</taxon>
        <taxon>Methanofollis</taxon>
    </lineage>
</organism>
<evidence type="ECO:0000313" key="1">
    <source>
        <dbReference type="EMBL" id="EJG06157.1"/>
    </source>
</evidence>
<keyword evidence="1" id="KW-0456">Lyase</keyword>
<dbReference type="HOGENOM" id="CLU_555064_0_0_2"/>
<dbReference type="EMBL" id="CM001555">
    <property type="protein sequence ID" value="EJG06157.1"/>
    <property type="molecule type" value="Genomic_DNA"/>
</dbReference>
<dbReference type="GO" id="GO:0016491">
    <property type="term" value="F:oxidoreductase activity"/>
    <property type="evidence" value="ECO:0007669"/>
    <property type="project" value="TreeGrafter"/>
</dbReference>
<dbReference type="InterPro" id="IPR011989">
    <property type="entry name" value="ARM-like"/>
</dbReference>
<accession>J1KZJ4</accession>
<dbReference type="PANTHER" id="PTHR12697:SF5">
    <property type="entry name" value="DEOXYHYPUSINE HYDROXYLASE"/>
    <property type="match status" value="1"/>
</dbReference>
<dbReference type="STRING" id="28892.Metli_0181"/>
<dbReference type="PANTHER" id="PTHR12697">
    <property type="entry name" value="PBS LYASE HEAT-LIKE PROTEIN"/>
    <property type="match status" value="1"/>
</dbReference>
<dbReference type="InterPro" id="IPR004155">
    <property type="entry name" value="PBS_lyase_HEAT"/>
</dbReference>
<dbReference type="SMART" id="SM00567">
    <property type="entry name" value="EZ_HEAT"/>
    <property type="match status" value="3"/>
</dbReference>
<gene>
    <name evidence="1" type="ORF">Metli_0181</name>
</gene>
<dbReference type="AlphaFoldDB" id="J1KZJ4"/>